<evidence type="ECO:0000256" key="1">
    <source>
        <dbReference type="ARBA" id="ARBA00008575"/>
    </source>
</evidence>
<dbReference type="GO" id="GO:0005524">
    <property type="term" value="F:ATP binding"/>
    <property type="evidence" value="ECO:0007669"/>
    <property type="project" value="UniProtKB-KW"/>
</dbReference>
<dbReference type="InterPro" id="IPR027417">
    <property type="entry name" value="P-loop_NTPase"/>
</dbReference>
<keyword evidence="4" id="KW-0547">Nucleotide-binding</keyword>
<dbReference type="GO" id="GO:0005778">
    <property type="term" value="C:peroxisomal membrane"/>
    <property type="evidence" value="ECO:0007669"/>
    <property type="project" value="TreeGrafter"/>
</dbReference>
<dbReference type="InterPro" id="IPR011527">
    <property type="entry name" value="ABC1_TM_dom"/>
</dbReference>
<keyword evidence="2" id="KW-0813">Transport</keyword>
<keyword evidence="11" id="KW-1185">Reference proteome</keyword>
<dbReference type="PROSITE" id="PS50893">
    <property type="entry name" value="ABC_TRANSPORTER_2"/>
    <property type="match status" value="1"/>
</dbReference>
<evidence type="ECO:0000256" key="7">
    <source>
        <dbReference type="ARBA" id="ARBA00023136"/>
    </source>
</evidence>
<evidence type="ECO:0000313" key="12">
    <source>
        <dbReference type="WBParaSite" id="SRAE_2000452600.1"/>
    </source>
</evidence>
<dbReference type="SUPFAM" id="SSF90123">
    <property type="entry name" value="ABC transporter transmembrane region"/>
    <property type="match status" value="1"/>
</dbReference>
<dbReference type="GO" id="GO:0042760">
    <property type="term" value="P:very long-chain fatty acid catabolic process"/>
    <property type="evidence" value="ECO:0007669"/>
    <property type="project" value="TreeGrafter"/>
</dbReference>
<feature type="transmembrane region" description="Helical" evidence="8">
    <location>
        <begin position="151"/>
        <end position="171"/>
    </location>
</feature>
<keyword evidence="7 8" id="KW-0472">Membrane</keyword>
<dbReference type="PANTHER" id="PTHR11384:SF65">
    <property type="entry name" value="ABC TRANSPORTER DOMAIN-CONTAINING PROTEIN"/>
    <property type="match status" value="1"/>
</dbReference>
<dbReference type="AlphaFoldDB" id="A0A090N012"/>
<dbReference type="InterPro" id="IPR003593">
    <property type="entry name" value="AAA+_ATPase"/>
</dbReference>
<feature type="domain" description="ABC transporter" evidence="9">
    <location>
        <begin position="369"/>
        <end position="585"/>
    </location>
</feature>
<dbReference type="WormBase" id="SRAE_2000452600">
    <property type="protein sequence ID" value="SRP01861"/>
    <property type="gene ID" value="WBGene00264758"/>
</dbReference>
<evidence type="ECO:0000313" key="11">
    <source>
        <dbReference type="Proteomes" id="UP000035682"/>
    </source>
</evidence>
<dbReference type="GeneID" id="36382251"/>
<dbReference type="WBParaSite" id="SRAE_2000452600.1">
    <property type="protein sequence ID" value="SRAE_2000452600.1"/>
    <property type="gene ID" value="WBGene00264758"/>
</dbReference>
<feature type="transmembrane region" description="Helical" evidence="8">
    <location>
        <begin position="30"/>
        <end position="51"/>
    </location>
</feature>
<feature type="transmembrane region" description="Helical" evidence="8">
    <location>
        <begin position="71"/>
        <end position="95"/>
    </location>
</feature>
<organism evidence="10">
    <name type="scientific">Strongyloides ratti</name>
    <name type="common">Parasitic roundworm</name>
    <dbReference type="NCBI Taxonomy" id="34506"/>
    <lineage>
        <taxon>Eukaryota</taxon>
        <taxon>Metazoa</taxon>
        <taxon>Ecdysozoa</taxon>
        <taxon>Nematoda</taxon>
        <taxon>Chromadorea</taxon>
        <taxon>Rhabditida</taxon>
        <taxon>Tylenchina</taxon>
        <taxon>Panagrolaimomorpha</taxon>
        <taxon>Strongyloidoidea</taxon>
        <taxon>Strongyloididae</taxon>
        <taxon>Strongyloides</taxon>
    </lineage>
</organism>
<dbReference type="OMA" id="RESSANH"/>
<dbReference type="CTD" id="36382251"/>
<dbReference type="OrthoDB" id="422637at2759"/>
<dbReference type="EMBL" id="LN609529">
    <property type="protein sequence ID" value="CEF69880.1"/>
    <property type="molecule type" value="Genomic_DNA"/>
</dbReference>
<protein>
    <submittedName>
        <fullName evidence="10 12">ATP-binding cassette sub-family D member 4</fullName>
    </submittedName>
</protein>
<keyword evidence="5 10" id="KW-0067">ATP-binding</keyword>
<accession>A0A090N012</accession>
<dbReference type="GO" id="GO:0140359">
    <property type="term" value="F:ABC-type transporter activity"/>
    <property type="evidence" value="ECO:0007669"/>
    <property type="project" value="InterPro"/>
</dbReference>
<dbReference type="Pfam" id="PF06472">
    <property type="entry name" value="ABC_membrane_2"/>
    <property type="match status" value="1"/>
</dbReference>
<dbReference type="InterPro" id="IPR036640">
    <property type="entry name" value="ABC1_TM_sf"/>
</dbReference>
<name>A0A090N012_STRRB</name>
<evidence type="ECO:0000256" key="5">
    <source>
        <dbReference type="ARBA" id="ARBA00022840"/>
    </source>
</evidence>
<reference evidence="10 11" key="1">
    <citation type="submission" date="2014-09" db="EMBL/GenBank/DDBJ databases">
        <authorList>
            <person name="Martin A.A."/>
        </authorList>
    </citation>
    <scope>NUCLEOTIDE SEQUENCE</scope>
    <source>
        <strain evidence="11">ED321</strain>
        <strain evidence="10">ED321 Heterogonic</strain>
    </source>
</reference>
<keyword evidence="3 8" id="KW-0812">Transmembrane</keyword>
<sequence>MDKKKDFYFDLKFLKALFNLTPYFFPKNNWYSECIIIFIFILGLTSEWIGYKIGMIPGQMYSALLNDNTKIFWEIIITGSLMYLFKSFIIALIDFTSQCLYLIFRKNITNALHNVYFNDITGYKLMYTCHNDIDNPDIRITQDVDKMSKDLAITIIPTTLICPFVIGYYTYITYITAGGFGCGMIYGYFIIGTIINKLLISPIAKWTNRVEICEGNFRYKEVTIRDNIEEISFYKGQKFEKFETNKFLDKLLITQFLLCIWRFPNIFWKNFFNYFGALLSYGVQYIPIFLFNSYKDIDPKKLPEIISNNAFIYIYLANSFTRLTDIALISGEMAGLLQRVYELLDTCININGIRYNNINLIDENDSIMYKFDNVNISSYEGNVIIKEISLIIENKKNLLIRGPSGSGKTSIIRVLSGLWKISSGEILGKYSIDDIEIIPQKPYLPVGNLSLYQLITFPSLNNEESFEINQKVDIIFGLLEKLQLLQLIEKSSSIFDELPNDFLNTLTPGEIQRLVFIRSIIKNPKIIILDESTNSVDSDIECIMYNIMKEQNIQYISIGHRDSLIRHHDQCLTLKGHNNYTIEFF</sequence>
<evidence type="ECO:0000313" key="13">
    <source>
        <dbReference type="WormBase" id="SRAE_2000452600"/>
    </source>
</evidence>
<dbReference type="Gene3D" id="3.40.50.300">
    <property type="entry name" value="P-loop containing nucleotide triphosphate hydrolases"/>
    <property type="match status" value="1"/>
</dbReference>
<reference evidence="12" key="2">
    <citation type="submission" date="2020-12" db="UniProtKB">
        <authorList>
            <consortium name="WormBaseParasite"/>
        </authorList>
    </citation>
    <scope>IDENTIFICATION</scope>
</reference>
<comment type="similarity">
    <text evidence="1">Belongs to the ABC transporter superfamily. ABCD family. Peroxisomal fatty acyl CoA transporter (TC 3.A.1.203) subfamily.</text>
</comment>
<evidence type="ECO:0000256" key="8">
    <source>
        <dbReference type="SAM" id="Phobius"/>
    </source>
</evidence>
<dbReference type="InterPro" id="IPR050835">
    <property type="entry name" value="ABC_transporter_sub-D"/>
</dbReference>
<proteinExistence type="inferred from homology"/>
<dbReference type="SUPFAM" id="SSF52540">
    <property type="entry name" value="P-loop containing nucleoside triphosphate hydrolases"/>
    <property type="match status" value="1"/>
</dbReference>
<dbReference type="GO" id="GO:0006635">
    <property type="term" value="P:fatty acid beta-oxidation"/>
    <property type="evidence" value="ECO:0007669"/>
    <property type="project" value="TreeGrafter"/>
</dbReference>
<keyword evidence="6 8" id="KW-1133">Transmembrane helix</keyword>
<feature type="transmembrane region" description="Helical" evidence="8">
    <location>
        <begin position="177"/>
        <end position="199"/>
    </location>
</feature>
<dbReference type="PANTHER" id="PTHR11384">
    <property type="entry name" value="ATP-BINDING CASSETTE, SUB-FAMILY D MEMBER"/>
    <property type="match status" value="1"/>
</dbReference>
<dbReference type="STRING" id="34506.A0A090N012"/>
<evidence type="ECO:0000256" key="3">
    <source>
        <dbReference type="ARBA" id="ARBA00022692"/>
    </source>
</evidence>
<evidence type="ECO:0000256" key="2">
    <source>
        <dbReference type="ARBA" id="ARBA00022448"/>
    </source>
</evidence>
<dbReference type="Proteomes" id="UP000035682">
    <property type="component" value="Unplaced"/>
</dbReference>
<dbReference type="Pfam" id="PF00005">
    <property type="entry name" value="ABC_tran"/>
    <property type="match status" value="1"/>
</dbReference>
<dbReference type="SMART" id="SM00382">
    <property type="entry name" value="AAA"/>
    <property type="match status" value="1"/>
</dbReference>
<dbReference type="RefSeq" id="XP_024509079.1">
    <property type="nucleotide sequence ID" value="XM_024643406.1"/>
</dbReference>
<evidence type="ECO:0000256" key="4">
    <source>
        <dbReference type="ARBA" id="ARBA00022741"/>
    </source>
</evidence>
<dbReference type="InterPro" id="IPR003439">
    <property type="entry name" value="ABC_transporter-like_ATP-bd"/>
</dbReference>
<evidence type="ECO:0000313" key="10">
    <source>
        <dbReference type="EMBL" id="CEF69880.1"/>
    </source>
</evidence>
<feature type="transmembrane region" description="Helical" evidence="8">
    <location>
        <begin position="271"/>
        <end position="291"/>
    </location>
</feature>
<evidence type="ECO:0000259" key="9">
    <source>
        <dbReference type="PROSITE" id="PS50893"/>
    </source>
</evidence>
<evidence type="ECO:0000256" key="6">
    <source>
        <dbReference type="ARBA" id="ARBA00022989"/>
    </source>
</evidence>
<dbReference type="Gene3D" id="1.20.1560.10">
    <property type="entry name" value="ABC transporter type 1, transmembrane domain"/>
    <property type="match status" value="1"/>
</dbReference>
<gene>
    <name evidence="10 12 13" type="ORF">SRAE_2000452600</name>
</gene>
<dbReference type="GO" id="GO:0016887">
    <property type="term" value="F:ATP hydrolysis activity"/>
    <property type="evidence" value="ECO:0007669"/>
    <property type="project" value="InterPro"/>
</dbReference>
<dbReference type="GO" id="GO:0015910">
    <property type="term" value="P:long-chain fatty acid import into peroxisome"/>
    <property type="evidence" value="ECO:0007669"/>
    <property type="project" value="TreeGrafter"/>
</dbReference>
<dbReference type="GO" id="GO:0005324">
    <property type="term" value="F:long-chain fatty acid transmembrane transporter activity"/>
    <property type="evidence" value="ECO:0007669"/>
    <property type="project" value="TreeGrafter"/>
</dbReference>
<dbReference type="GO" id="GO:0007031">
    <property type="term" value="P:peroxisome organization"/>
    <property type="evidence" value="ECO:0007669"/>
    <property type="project" value="TreeGrafter"/>
</dbReference>